<evidence type="ECO:0000256" key="1">
    <source>
        <dbReference type="SAM" id="Coils"/>
    </source>
</evidence>
<evidence type="ECO:0000313" key="6">
    <source>
        <dbReference type="Proteomes" id="UP000254507"/>
    </source>
</evidence>
<reference evidence="4 6" key="2">
    <citation type="submission" date="2018-06" db="EMBL/GenBank/DDBJ databases">
        <authorList>
            <consortium name="Pathogen Informatics"/>
            <person name="Doyle S."/>
        </authorList>
    </citation>
    <scope>NUCLEOTIDE SEQUENCE [LARGE SCALE GENOMIC DNA]</scope>
    <source>
        <strain evidence="4 6">NCTC10851</strain>
    </source>
</reference>
<keyword evidence="5" id="KW-1185">Reference proteome</keyword>
<dbReference type="InParanoid" id="A0A263HCK1"/>
<dbReference type="RefSeq" id="WP_094946279.1">
    <property type="nucleotide sequence ID" value="NZ_NLFK01000004.1"/>
</dbReference>
<protein>
    <submittedName>
        <fullName evidence="4">Fimbrial assembly family protein</fullName>
    </submittedName>
</protein>
<evidence type="ECO:0000313" key="4">
    <source>
        <dbReference type="EMBL" id="SUU34036.1"/>
    </source>
</evidence>
<dbReference type="PIRSF" id="PIRSF020785">
    <property type="entry name" value="Competence_ComB"/>
    <property type="match status" value="1"/>
</dbReference>
<reference evidence="3 5" key="1">
    <citation type="submission" date="2017-07" db="EMBL/GenBank/DDBJ databases">
        <title>Virulence factors identified in Actinobacillus seminis.</title>
        <authorList>
            <person name="Negrete-Abascal E."/>
            <person name="Vaca-Pacheco S."/>
            <person name="Montes-Garcia F."/>
            <person name="Leyto-Gil A.M."/>
            <person name="Fragoso-Garcia E."/>
            <person name="Carvente-Garcia R."/>
            <person name="Perez-Agueros S."/>
            <person name="Castelan-Sanchez H.G."/>
            <person name="Garcia-Molina A."/>
            <person name="Villamar T.E."/>
            <person name="Vazquez-Cruz C."/>
        </authorList>
    </citation>
    <scope>NUCLEOTIDE SEQUENCE [LARGE SCALE GENOMIC DNA]</scope>
    <source>
        <strain evidence="3 5">ATCC 15768</strain>
    </source>
</reference>
<keyword evidence="2" id="KW-0472">Membrane</keyword>
<dbReference type="Proteomes" id="UP000254507">
    <property type="component" value="Unassembled WGS sequence"/>
</dbReference>
<name>A0A263HCK1_9PAST</name>
<proteinExistence type="predicted"/>
<dbReference type="OrthoDB" id="5679138at2"/>
<keyword evidence="2" id="KW-1133">Transmembrane helix</keyword>
<dbReference type="Proteomes" id="UP000215738">
    <property type="component" value="Unassembled WGS sequence"/>
</dbReference>
<dbReference type="EMBL" id="NLFK01000004">
    <property type="protein sequence ID" value="OZN25193.1"/>
    <property type="molecule type" value="Genomic_DNA"/>
</dbReference>
<feature type="transmembrane region" description="Helical" evidence="2">
    <location>
        <begin position="20"/>
        <end position="40"/>
    </location>
</feature>
<gene>
    <name evidence="3" type="ORF">CFY87_05675</name>
    <name evidence="4" type="ORF">NCTC10851_00119</name>
</gene>
<keyword evidence="1" id="KW-0175">Coiled coil</keyword>
<evidence type="ECO:0000256" key="2">
    <source>
        <dbReference type="SAM" id="Phobius"/>
    </source>
</evidence>
<sequence length="169" mass="19953">MSINLLPWRLYQHQAKRKTFLFGLLIVVLLTLLIFSWIFYQNAQLQQQRRQKQEDLNQIRQDLTHLQQDIAQLRQRYQPNAKVTTFSSPSVLHLLEHLAKLPLEQGELQQLKLAEHQLVISGKAENAAEFEGLQKYLKQHVFTGVKLTQFNPTQTQIFFEFQLSLEEKK</sequence>
<organism evidence="4 6">
    <name type="scientific">Actinobacillus seminis</name>
    <dbReference type="NCBI Taxonomy" id="722"/>
    <lineage>
        <taxon>Bacteria</taxon>
        <taxon>Pseudomonadati</taxon>
        <taxon>Pseudomonadota</taxon>
        <taxon>Gammaproteobacteria</taxon>
        <taxon>Pasteurellales</taxon>
        <taxon>Pasteurellaceae</taxon>
        <taxon>Actinobacillus</taxon>
    </lineage>
</organism>
<keyword evidence="2" id="KW-0812">Transmembrane</keyword>
<dbReference type="EMBL" id="UFSB01000001">
    <property type="protein sequence ID" value="SUU34036.1"/>
    <property type="molecule type" value="Genomic_DNA"/>
</dbReference>
<dbReference type="AlphaFoldDB" id="A0A263HCK1"/>
<dbReference type="InterPro" id="IPR016778">
    <property type="entry name" value="Competence_ComB"/>
</dbReference>
<accession>A0A263HCK1</accession>
<evidence type="ECO:0000313" key="5">
    <source>
        <dbReference type="Proteomes" id="UP000215738"/>
    </source>
</evidence>
<evidence type="ECO:0000313" key="3">
    <source>
        <dbReference type="EMBL" id="OZN25193.1"/>
    </source>
</evidence>
<feature type="coiled-coil region" evidence="1">
    <location>
        <begin position="42"/>
        <end position="76"/>
    </location>
</feature>